<keyword evidence="5" id="KW-0862">Zinc</keyword>
<dbReference type="GO" id="GO:0004407">
    <property type="term" value="F:histone deacetylase activity"/>
    <property type="evidence" value="ECO:0007669"/>
    <property type="project" value="TreeGrafter"/>
</dbReference>
<accession>A0A7Z2W2J3</accession>
<dbReference type="EMBL" id="CP051685">
    <property type="protein sequence ID" value="QJE03245.1"/>
    <property type="molecule type" value="Genomic_DNA"/>
</dbReference>
<evidence type="ECO:0000256" key="2">
    <source>
        <dbReference type="ARBA" id="ARBA00005947"/>
    </source>
</evidence>
<gene>
    <name evidence="7" type="ORF">HH212_07790</name>
</gene>
<name>A0A7Z2W2J3_9BURK</name>
<dbReference type="InterPro" id="IPR023801">
    <property type="entry name" value="His_deacetylse_dom"/>
</dbReference>
<dbReference type="InterPro" id="IPR023696">
    <property type="entry name" value="Ureohydrolase_dom_sf"/>
</dbReference>
<dbReference type="KEGG" id="mfy:HH212_07790"/>
<dbReference type="Gene3D" id="3.40.800.20">
    <property type="entry name" value="Histone deacetylase domain"/>
    <property type="match status" value="1"/>
</dbReference>
<dbReference type="CDD" id="cd10001">
    <property type="entry name" value="HDAC_classII_APAH"/>
    <property type="match status" value="1"/>
</dbReference>
<evidence type="ECO:0000256" key="1">
    <source>
        <dbReference type="ARBA" id="ARBA00001947"/>
    </source>
</evidence>
<feature type="domain" description="Histone deacetylase" evidence="6">
    <location>
        <begin position="29"/>
        <end position="295"/>
    </location>
</feature>
<dbReference type="Proteomes" id="UP000502415">
    <property type="component" value="Chromosome"/>
</dbReference>
<dbReference type="PANTHER" id="PTHR10625">
    <property type="entry name" value="HISTONE DEACETYLASE HDAC1-RELATED"/>
    <property type="match status" value="1"/>
</dbReference>
<evidence type="ECO:0000259" key="6">
    <source>
        <dbReference type="Pfam" id="PF00850"/>
    </source>
</evidence>
<evidence type="ECO:0000256" key="4">
    <source>
        <dbReference type="ARBA" id="ARBA00022801"/>
    </source>
</evidence>
<sequence length="375" mass="39132">MLTFYNEHHAQHEGRFAILGGEAVACADTPGRLDAVLAELARRGLGRIVTPHGVPLVSLERIHAPRYLHFLRSAWSAWLALDARHGGRDILPWIWPRTVTRRGDATSFPEPDDFGARLGCYAGDSASPLTAGTWTAAKTGADCAVNAAHALRLGEPVTFALTRPPGQHAGADYFRGACFLNNAALAAQHLLDDGLQRVAILDLAYSHGSGTQDIFYERGDVPFVSIHADPHTSYPFYAGHAGETGAGAGLGCTLNLPLARDAGPAHWFAALETACLRLAAFAPQALVVSLGVDTAGAAQPFAQPSASSCVSPPAGALPPGRIAPHFGLSGADFLRAGERLAYLGLPTVFVLEGGGAGAELGIAVVNVLEGFETAA</sequence>
<evidence type="ECO:0000256" key="3">
    <source>
        <dbReference type="ARBA" id="ARBA00022723"/>
    </source>
</evidence>
<evidence type="ECO:0000313" key="7">
    <source>
        <dbReference type="EMBL" id="QJE03245.1"/>
    </source>
</evidence>
<dbReference type="SUPFAM" id="SSF52768">
    <property type="entry name" value="Arginase/deacetylase"/>
    <property type="match status" value="1"/>
</dbReference>
<keyword evidence="4" id="KW-0378">Hydrolase</keyword>
<dbReference type="PRINTS" id="PR01270">
    <property type="entry name" value="HDASUPER"/>
</dbReference>
<organism evidence="7 8">
    <name type="scientific">Massilia forsythiae</name>
    <dbReference type="NCBI Taxonomy" id="2728020"/>
    <lineage>
        <taxon>Bacteria</taxon>
        <taxon>Pseudomonadati</taxon>
        <taxon>Pseudomonadota</taxon>
        <taxon>Betaproteobacteria</taxon>
        <taxon>Burkholderiales</taxon>
        <taxon>Oxalobacteraceae</taxon>
        <taxon>Telluria group</taxon>
        <taxon>Massilia</taxon>
    </lineage>
</organism>
<reference evidence="7 8" key="1">
    <citation type="submission" date="2020-04" db="EMBL/GenBank/DDBJ databases">
        <title>Genome sequencing of novel species.</title>
        <authorList>
            <person name="Heo J."/>
            <person name="Kim S.-J."/>
            <person name="Kim J.-S."/>
            <person name="Hong S.-B."/>
            <person name="Kwon S.-W."/>
        </authorList>
    </citation>
    <scope>NUCLEOTIDE SEQUENCE [LARGE SCALE GENOMIC DNA]</scope>
    <source>
        <strain evidence="7 8">GN2-R2</strain>
    </source>
</reference>
<dbReference type="GO" id="GO:0040029">
    <property type="term" value="P:epigenetic regulation of gene expression"/>
    <property type="evidence" value="ECO:0007669"/>
    <property type="project" value="TreeGrafter"/>
</dbReference>
<dbReference type="Pfam" id="PF00850">
    <property type="entry name" value="Hist_deacetyl"/>
    <property type="match status" value="1"/>
</dbReference>
<dbReference type="AlphaFoldDB" id="A0A7Z2W2J3"/>
<dbReference type="RefSeq" id="WP_170205327.1">
    <property type="nucleotide sequence ID" value="NZ_CP051685.1"/>
</dbReference>
<comment type="similarity">
    <text evidence="2">Belongs to the histone deacetylase family.</text>
</comment>
<dbReference type="InterPro" id="IPR037138">
    <property type="entry name" value="His_deacetylse_dom_sf"/>
</dbReference>
<dbReference type="InterPro" id="IPR000286">
    <property type="entry name" value="HDACs"/>
</dbReference>
<keyword evidence="8" id="KW-1185">Reference proteome</keyword>
<evidence type="ECO:0000256" key="5">
    <source>
        <dbReference type="ARBA" id="ARBA00022833"/>
    </source>
</evidence>
<dbReference type="PANTHER" id="PTHR10625:SF17">
    <property type="entry name" value="HISTONE DEACETYLASE 8"/>
    <property type="match status" value="1"/>
</dbReference>
<proteinExistence type="inferred from homology"/>
<comment type="cofactor">
    <cofactor evidence="1">
        <name>Zn(2+)</name>
        <dbReference type="ChEBI" id="CHEBI:29105"/>
    </cofactor>
</comment>
<protein>
    <submittedName>
        <fullName evidence="7">Histone deacetylase family protein</fullName>
    </submittedName>
</protein>
<keyword evidence="3" id="KW-0479">Metal-binding</keyword>
<dbReference type="GO" id="GO:0046872">
    <property type="term" value="F:metal ion binding"/>
    <property type="evidence" value="ECO:0007669"/>
    <property type="project" value="UniProtKB-KW"/>
</dbReference>
<evidence type="ECO:0000313" key="8">
    <source>
        <dbReference type="Proteomes" id="UP000502415"/>
    </source>
</evidence>
<dbReference type="GO" id="GO:0016787">
    <property type="term" value="F:hydrolase activity"/>
    <property type="evidence" value="ECO:0007669"/>
    <property type="project" value="UniProtKB-KW"/>
</dbReference>